<evidence type="ECO:0000313" key="2">
    <source>
        <dbReference type="Proteomes" id="UP000193642"/>
    </source>
</evidence>
<dbReference type="SMART" id="SM00726">
    <property type="entry name" value="UIM"/>
    <property type="match status" value="2"/>
</dbReference>
<dbReference type="InterPro" id="IPR003903">
    <property type="entry name" value="UIM_dom"/>
</dbReference>
<proteinExistence type="predicted"/>
<dbReference type="Proteomes" id="UP000193642">
    <property type="component" value="Unassembled WGS sequence"/>
</dbReference>
<comment type="caution">
    <text evidence="1">The sequence shown here is derived from an EMBL/GenBank/DDBJ whole genome shotgun (WGS) entry which is preliminary data.</text>
</comment>
<accession>A0A1Y2BKD2</accession>
<dbReference type="OrthoDB" id="2143696at2759"/>
<reference evidence="1 2" key="1">
    <citation type="submission" date="2016-07" db="EMBL/GenBank/DDBJ databases">
        <title>Pervasive Adenine N6-methylation of Active Genes in Fungi.</title>
        <authorList>
            <consortium name="DOE Joint Genome Institute"/>
            <person name="Mondo S.J."/>
            <person name="Dannebaum R.O."/>
            <person name="Kuo R.C."/>
            <person name="Labutti K."/>
            <person name="Haridas S."/>
            <person name="Kuo A."/>
            <person name="Salamov A."/>
            <person name="Ahrendt S.R."/>
            <person name="Lipzen A."/>
            <person name="Sullivan W."/>
            <person name="Andreopoulos W.B."/>
            <person name="Clum A."/>
            <person name="Lindquist E."/>
            <person name="Daum C."/>
            <person name="Ramamoorthy G.K."/>
            <person name="Gryganskyi A."/>
            <person name="Culley D."/>
            <person name="Magnuson J.K."/>
            <person name="James T.Y."/>
            <person name="O'Malley M.A."/>
            <person name="Stajich J.E."/>
            <person name="Spatafora J.W."/>
            <person name="Visel A."/>
            <person name="Grigoriev I.V."/>
        </authorList>
    </citation>
    <scope>NUCLEOTIDE SEQUENCE [LARGE SCALE GENOMIC DNA]</scope>
    <source>
        <strain evidence="1 2">JEL800</strain>
    </source>
</reference>
<name>A0A1Y2BKD2_9FUNG</name>
<gene>
    <name evidence="1" type="ORF">BCR33DRAFT_505589</name>
</gene>
<evidence type="ECO:0000313" key="1">
    <source>
        <dbReference type="EMBL" id="ORY35236.1"/>
    </source>
</evidence>
<dbReference type="AlphaFoldDB" id="A0A1Y2BKD2"/>
<protein>
    <submittedName>
        <fullName evidence="1">Uncharacterized protein</fullName>
    </submittedName>
</protein>
<dbReference type="EMBL" id="MCGO01000060">
    <property type="protein sequence ID" value="ORY35236.1"/>
    <property type="molecule type" value="Genomic_DNA"/>
</dbReference>
<keyword evidence="2" id="KW-1185">Reference proteome</keyword>
<sequence>MLESTKTPPFFLPMTKQEVIPQLAFPSPITETDPSPIQILLQKPSTQSLQPLAVDAPPQDHIQDQDYFARSINSFASHRSATSDVSSGLNDDEFRELQQVLALSLIEARERVKYNHAQHVGFVEKEEVIPSSDECSNVDENGSDGVQDVEEKLVVKSRPRITAEEYDEDVALMMAIEMSRREFEERMMSSVGMGMGMDEEVGSDVENDRACYYAATEEEDSHHDKKWKGKERAF</sequence>
<organism evidence="1 2">
    <name type="scientific">Rhizoclosmatium globosum</name>
    <dbReference type="NCBI Taxonomy" id="329046"/>
    <lineage>
        <taxon>Eukaryota</taxon>
        <taxon>Fungi</taxon>
        <taxon>Fungi incertae sedis</taxon>
        <taxon>Chytridiomycota</taxon>
        <taxon>Chytridiomycota incertae sedis</taxon>
        <taxon>Chytridiomycetes</taxon>
        <taxon>Chytridiales</taxon>
        <taxon>Chytriomycetaceae</taxon>
        <taxon>Rhizoclosmatium</taxon>
    </lineage>
</organism>
<dbReference type="PROSITE" id="PS50330">
    <property type="entry name" value="UIM"/>
    <property type="match status" value="1"/>
</dbReference>